<dbReference type="HAMAP" id="MF_01315">
    <property type="entry name" value="Ribosomal_uS13"/>
    <property type="match status" value="1"/>
</dbReference>
<keyword evidence="9" id="KW-0175">Coiled coil</keyword>
<comment type="subunit">
    <text evidence="7">Part of the 30S ribosomal subunit. Forms a loose heterodimer with protein S19. Forms two bridges to the 50S subunit in the 70S ribosome.</text>
</comment>
<dbReference type="AlphaFoldDB" id="A0A1G2MAD1"/>
<keyword evidence="5 7" id="KW-0687">Ribonucleoprotein</keyword>
<dbReference type="Gene3D" id="4.10.910.10">
    <property type="entry name" value="30s ribosomal protein s13, domain 2"/>
    <property type="match status" value="1"/>
</dbReference>
<dbReference type="GO" id="GO:0003735">
    <property type="term" value="F:structural constituent of ribosome"/>
    <property type="evidence" value="ECO:0007669"/>
    <property type="project" value="InterPro"/>
</dbReference>
<dbReference type="Proteomes" id="UP000178121">
    <property type="component" value="Unassembled WGS sequence"/>
</dbReference>
<dbReference type="InterPro" id="IPR010979">
    <property type="entry name" value="Ribosomal_uS13-like_H2TH"/>
</dbReference>
<evidence type="ECO:0000313" key="11">
    <source>
        <dbReference type="EMBL" id="OHA20847.1"/>
    </source>
</evidence>
<comment type="function">
    <text evidence="7">Located at the top of the head of the 30S subunit, it contacts several helices of the 16S rRNA. In the 70S ribosome it contacts the 23S rRNA (bridge B1a) and protein L5 of the 50S subunit (bridge B1b), connecting the 2 subunits; these bridges are implicated in subunit movement. Contacts the tRNAs in the A and P-sites.</text>
</comment>
<gene>
    <name evidence="7" type="primary">rpsM</name>
    <name evidence="11" type="ORF">A2849_04170</name>
</gene>
<evidence type="ECO:0000313" key="12">
    <source>
        <dbReference type="Proteomes" id="UP000178121"/>
    </source>
</evidence>
<evidence type="ECO:0000256" key="4">
    <source>
        <dbReference type="ARBA" id="ARBA00022980"/>
    </source>
</evidence>
<sequence length="126" mass="14427">MRISGITIPDNKRLVYGLRIIYGVGRSRAAVILQDANVGLEKKAKELTAEEENAIRREIEKYRIEGDLKRDISSNIKRLKDIKAYRGVRHLRGLPVRGQRTKTNSRTRRGNVRKTMGTGRRAAEKK</sequence>
<dbReference type="InterPro" id="IPR018269">
    <property type="entry name" value="Ribosomal_uS13_CS"/>
</dbReference>
<dbReference type="GO" id="GO:0015935">
    <property type="term" value="C:small ribosomal subunit"/>
    <property type="evidence" value="ECO:0007669"/>
    <property type="project" value="TreeGrafter"/>
</dbReference>
<dbReference type="PIRSF" id="PIRSF002134">
    <property type="entry name" value="Ribosomal_S13"/>
    <property type="match status" value="1"/>
</dbReference>
<feature type="region of interest" description="Disordered" evidence="10">
    <location>
        <begin position="94"/>
        <end position="126"/>
    </location>
</feature>
<feature type="coiled-coil region" evidence="9">
    <location>
        <begin position="30"/>
        <end position="57"/>
    </location>
</feature>
<dbReference type="GO" id="GO:0005829">
    <property type="term" value="C:cytosol"/>
    <property type="evidence" value="ECO:0007669"/>
    <property type="project" value="TreeGrafter"/>
</dbReference>
<evidence type="ECO:0000256" key="8">
    <source>
        <dbReference type="RuleBase" id="RU003830"/>
    </source>
</evidence>
<dbReference type="InterPro" id="IPR027437">
    <property type="entry name" value="Rbsml_uS13_C"/>
</dbReference>
<evidence type="ECO:0000256" key="1">
    <source>
        <dbReference type="ARBA" id="ARBA00008080"/>
    </source>
</evidence>
<evidence type="ECO:0000256" key="2">
    <source>
        <dbReference type="ARBA" id="ARBA00022730"/>
    </source>
</evidence>
<dbReference type="GO" id="GO:0019843">
    <property type="term" value="F:rRNA binding"/>
    <property type="evidence" value="ECO:0007669"/>
    <property type="project" value="UniProtKB-UniRule"/>
</dbReference>
<keyword evidence="2 7" id="KW-0699">rRNA-binding</keyword>
<dbReference type="EMBL" id="MHRI01000020">
    <property type="protein sequence ID" value="OHA20847.1"/>
    <property type="molecule type" value="Genomic_DNA"/>
</dbReference>
<comment type="caution">
    <text evidence="11">The sequence shown here is derived from an EMBL/GenBank/DDBJ whole genome shotgun (WGS) entry which is preliminary data.</text>
</comment>
<protein>
    <recommendedName>
        <fullName evidence="6 7">Small ribosomal subunit protein uS13</fullName>
    </recommendedName>
</protein>
<dbReference type="FunFam" id="1.10.8.50:FF:000001">
    <property type="entry name" value="30S ribosomal protein S13"/>
    <property type="match status" value="1"/>
</dbReference>
<evidence type="ECO:0000256" key="6">
    <source>
        <dbReference type="ARBA" id="ARBA00035166"/>
    </source>
</evidence>
<feature type="compositionally biased region" description="Basic residues" evidence="10">
    <location>
        <begin position="99"/>
        <end position="112"/>
    </location>
</feature>
<keyword evidence="7" id="KW-0820">tRNA-binding</keyword>
<evidence type="ECO:0000256" key="3">
    <source>
        <dbReference type="ARBA" id="ARBA00022884"/>
    </source>
</evidence>
<dbReference type="InterPro" id="IPR001892">
    <property type="entry name" value="Ribosomal_uS13"/>
</dbReference>
<reference evidence="11 12" key="1">
    <citation type="journal article" date="2016" name="Nat. Commun.">
        <title>Thousands of microbial genomes shed light on interconnected biogeochemical processes in an aquifer system.</title>
        <authorList>
            <person name="Anantharaman K."/>
            <person name="Brown C.T."/>
            <person name="Hug L.A."/>
            <person name="Sharon I."/>
            <person name="Castelle C.J."/>
            <person name="Probst A.J."/>
            <person name="Thomas B.C."/>
            <person name="Singh A."/>
            <person name="Wilkins M.J."/>
            <person name="Karaoz U."/>
            <person name="Brodie E.L."/>
            <person name="Williams K.H."/>
            <person name="Hubbard S.S."/>
            <person name="Banfield J.F."/>
        </authorList>
    </citation>
    <scope>NUCLEOTIDE SEQUENCE [LARGE SCALE GENOMIC DNA]</scope>
</reference>
<dbReference type="PANTHER" id="PTHR10871:SF1">
    <property type="entry name" value="SMALL RIBOSOMAL SUBUNIT PROTEIN US13M"/>
    <property type="match status" value="1"/>
</dbReference>
<dbReference type="SUPFAM" id="SSF46946">
    <property type="entry name" value="S13-like H2TH domain"/>
    <property type="match status" value="1"/>
</dbReference>
<organism evidence="11 12">
    <name type="scientific">Candidatus Taylorbacteria bacterium RIFCSPHIGHO2_01_FULL_51_15</name>
    <dbReference type="NCBI Taxonomy" id="1802304"/>
    <lineage>
        <taxon>Bacteria</taxon>
        <taxon>Candidatus Tayloriibacteriota</taxon>
    </lineage>
</organism>
<evidence type="ECO:0000256" key="10">
    <source>
        <dbReference type="SAM" id="MobiDB-lite"/>
    </source>
</evidence>
<dbReference type="Gene3D" id="1.10.8.50">
    <property type="match status" value="1"/>
</dbReference>
<evidence type="ECO:0000256" key="7">
    <source>
        <dbReference type="HAMAP-Rule" id="MF_01315"/>
    </source>
</evidence>
<dbReference type="GO" id="GO:0006412">
    <property type="term" value="P:translation"/>
    <property type="evidence" value="ECO:0007669"/>
    <property type="project" value="UniProtKB-UniRule"/>
</dbReference>
<dbReference type="PROSITE" id="PS50159">
    <property type="entry name" value="RIBOSOMAL_S13_2"/>
    <property type="match status" value="1"/>
</dbReference>
<dbReference type="Pfam" id="PF00416">
    <property type="entry name" value="Ribosomal_S13"/>
    <property type="match status" value="1"/>
</dbReference>
<evidence type="ECO:0000256" key="9">
    <source>
        <dbReference type="SAM" id="Coils"/>
    </source>
</evidence>
<dbReference type="PANTHER" id="PTHR10871">
    <property type="entry name" value="30S RIBOSOMAL PROTEIN S13/40S RIBOSOMAL PROTEIN S18"/>
    <property type="match status" value="1"/>
</dbReference>
<proteinExistence type="inferred from homology"/>
<keyword evidence="3 7" id="KW-0694">RNA-binding</keyword>
<name>A0A1G2MAD1_9BACT</name>
<keyword evidence="4 7" id="KW-0689">Ribosomal protein</keyword>
<accession>A0A1G2MAD1</accession>
<dbReference type="PROSITE" id="PS00646">
    <property type="entry name" value="RIBOSOMAL_S13_1"/>
    <property type="match status" value="1"/>
</dbReference>
<evidence type="ECO:0000256" key="5">
    <source>
        <dbReference type="ARBA" id="ARBA00023274"/>
    </source>
</evidence>
<dbReference type="GO" id="GO:0000049">
    <property type="term" value="F:tRNA binding"/>
    <property type="evidence" value="ECO:0007669"/>
    <property type="project" value="UniProtKB-UniRule"/>
</dbReference>
<comment type="similarity">
    <text evidence="1 7 8">Belongs to the universal ribosomal protein uS13 family.</text>
</comment>
<dbReference type="InterPro" id="IPR019980">
    <property type="entry name" value="Ribosomal_uS13_bac-type"/>
</dbReference>
<dbReference type="NCBIfam" id="TIGR03631">
    <property type="entry name" value="uS13_bact"/>
    <property type="match status" value="1"/>
</dbReference>